<proteinExistence type="predicted"/>
<organism evidence="1 2">
    <name type="scientific">Tagetes erecta</name>
    <name type="common">African marigold</name>
    <dbReference type="NCBI Taxonomy" id="13708"/>
    <lineage>
        <taxon>Eukaryota</taxon>
        <taxon>Viridiplantae</taxon>
        <taxon>Streptophyta</taxon>
        <taxon>Embryophyta</taxon>
        <taxon>Tracheophyta</taxon>
        <taxon>Spermatophyta</taxon>
        <taxon>Magnoliopsida</taxon>
        <taxon>eudicotyledons</taxon>
        <taxon>Gunneridae</taxon>
        <taxon>Pentapetalae</taxon>
        <taxon>asterids</taxon>
        <taxon>campanulids</taxon>
        <taxon>Asterales</taxon>
        <taxon>Asteraceae</taxon>
        <taxon>Asteroideae</taxon>
        <taxon>Heliantheae alliance</taxon>
        <taxon>Tageteae</taxon>
        <taxon>Tagetes</taxon>
    </lineage>
</organism>
<sequence length="71" mass="8170">MLNRLLCNNSIRRHDCCISQKERKDCRVVTELAFFISNCLCVAKESRLGIGVLYLKAHLLNAHLLLRSEII</sequence>
<gene>
    <name evidence="1" type="ORF">QVD17_20964</name>
</gene>
<dbReference type="AlphaFoldDB" id="A0AAD8NRH2"/>
<name>A0AAD8NRH2_TARER</name>
<accession>A0AAD8NRH2</accession>
<keyword evidence="2" id="KW-1185">Reference proteome</keyword>
<comment type="caution">
    <text evidence="1">The sequence shown here is derived from an EMBL/GenBank/DDBJ whole genome shotgun (WGS) entry which is preliminary data.</text>
</comment>
<dbReference type="EMBL" id="JAUHHV010000005">
    <property type="protein sequence ID" value="KAK1425610.1"/>
    <property type="molecule type" value="Genomic_DNA"/>
</dbReference>
<reference evidence="1" key="1">
    <citation type="journal article" date="2023" name="bioRxiv">
        <title>Improved chromosome-level genome assembly for marigold (Tagetes erecta).</title>
        <authorList>
            <person name="Jiang F."/>
            <person name="Yuan L."/>
            <person name="Wang S."/>
            <person name="Wang H."/>
            <person name="Xu D."/>
            <person name="Wang A."/>
            <person name="Fan W."/>
        </authorList>
    </citation>
    <scope>NUCLEOTIDE SEQUENCE</scope>
    <source>
        <strain evidence="1">WSJ</strain>
        <tissue evidence="1">Leaf</tissue>
    </source>
</reference>
<dbReference type="Proteomes" id="UP001229421">
    <property type="component" value="Unassembled WGS sequence"/>
</dbReference>
<evidence type="ECO:0000313" key="1">
    <source>
        <dbReference type="EMBL" id="KAK1425610.1"/>
    </source>
</evidence>
<evidence type="ECO:0000313" key="2">
    <source>
        <dbReference type="Proteomes" id="UP001229421"/>
    </source>
</evidence>
<protein>
    <submittedName>
        <fullName evidence="1">Uncharacterized protein</fullName>
    </submittedName>
</protein>